<feature type="domain" description="Rhodanese" evidence="1">
    <location>
        <begin position="398"/>
        <end position="483"/>
    </location>
</feature>
<dbReference type="GO" id="GO:0004435">
    <property type="term" value="F:phosphatidylinositol-4,5-bisphosphate phospholipase C activity"/>
    <property type="evidence" value="ECO:0007669"/>
    <property type="project" value="UniProtKB-EC"/>
</dbReference>
<name>A0ABV9T170_9BACT</name>
<dbReference type="Pfam" id="PF00581">
    <property type="entry name" value="Rhodanese"/>
    <property type="match status" value="1"/>
</dbReference>
<protein>
    <submittedName>
        <fullName evidence="2">Ca2+-dependent phosphoinositide-specific phospholipase C</fullName>
        <ecNumber evidence="2">3.1.4.11</ecNumber>
    </submittedName>
</protein>
<dbReference type="InterPro" id="IPR036873">
    <property type="entry name" value="Rhodanese-like_dom_sf"/>
</dbReference>
<dbReference type="InterPro" id="IPR017946">
    <property type="entry name" value="PLC-like_Pdiesterase_TIM-brl"/>
</dbReference>
<dbReference type="RefSeq" id="WP_377064861.1">
    <property type="nucleotide sequence ID" value="NZ_JBHSJJ010000006.1"/>
</dbReference>
<dbReference type="CDD" id="cd00158">
    <property type="entry name" value="RHOD"/>
    <property type="match status" value="1"/>
</dbReference>
<dbReference type="Proteomes" id="UP001595818">
    <property type="component" value="Unassembled WGS sequence"/>
</dbReference>
<organism evidence="2 3">
    <name type="scientific">Negadavirga shengliensis</name>
    <dbReference type="NCBI Taxonomy" id="1389218"/>
    <lineage>
        <taxon>Bacteria</taxon>
        <taxon>Pseudomonadati</taxon>
        <taxon>Bacteroidota</taxon>
        <taxon>Cytophagia</taxon>
        <taxon>Cytophagales</taxon>
        <taxon>Cyclobacteriaceae</taxon>
        <taxon>Negadavirga</taxon>
    </lineage>
</organism>
<dbReference type="InterPro" id="IPR050229">
    <property type="entry name" value="GlpE_sulfurtransferase"/>
</dbReference>
<dbReference type="Gene3D" id="3.40.250.10">
    <property type="entry name" value="Rhodanese-like domain"/>
    <property type="match status" value="1"/>
</dbReference>
<dbReference type="EMBL" id="JBHSJJ010000006">
    <property type="protein sequence ID" value="MFC4872455.1"/>
    <property type="molecule type" value="Genomic_DNA"/>
</dbReference>
<dbReference type="InterPro" id="IPR032075">
    <property type="entry name" value="PI-PLC-C1"/>
</dbReference>
<sequence length="485" mass="54667">MSRPVVFVFCILFLLSCHKKDNIPTPVRVNQLQMIGSHNSYKVAIEPALMDLLEDGGHAQIQALDYAHLPLWEQLNLGLRVLELDIYHDPDGGRFSSPKGWEWLKEKGIEPLPFDQASKWKVPGFKVFHVQDIDFRSHSVLLNDYLEELRTWSILNPGHLPIFITVNAKDKNFPQLGFTEVLPFDTEVFESLDATIAGSLAKGQLFRPSDLRNGYETVEEAVLAHDWPALDEVRGKIIFILDEDGDKLEQYLGMDPHQGKSVMFVNVPEGNPAAAIMIVNDPVQNGQQIKKLVKKGYIVRTRADADTKEARANDTKRRDSAFVSGAQLISSDYYLPDTRWNGSYQVSFENNDYVRINPLFHGEEMDGAADRALSEEVEGVVGLDPRSFLAAEQRLDRILLDVRTDEEVRSGVIKDPLHIDFMKDDFDGKVGELNRNTPVLVYCKVGGRSAKAVEKMKASGFRKVYHLEGGIDAWTGMGYPVEIPR</sequence>
<dbReference type="Pfam" id="PF16670">
    <property type="entry name" value="PI-PLC-C1"/>
    <property type="match status" value="1"/>
</dbReference>
<dbReference type="SUPFAM" id="SSF52821">
    <property type="entry name" value="Rhodanese/Cell cycle control phosphatase"/>
    <property type="match status" value="1"/>
</dbReference>
<dbReference type="SMART" id="SM00450">
    <property type="entry name" value="RHOD"/>
    <property type="match status" value="1"/>
</dbReference>
<dbReference type="Gene3D" id="3.20.20.190">
    <property type="entry name" value="Phosphatidylinositol (PI) phosphodiesterase"/>
    <property type="match status" value="1"/>
</dbReference>
<dbReference type="SUPFAM" id="SSF51695">
    <property type="entry name" value="PLC-like phosphodiesterases"/>
    <property type="match status" value="1"/>
</dbReference>
<comment type="caution">
    <text evidence="2">The sequence shown here is derived from an EMBL/GenBank/DDBJ whole genome shotgun (WGS) entry which is preliminary data.</text>
</comment>
<dbReference type="PROSITE" id="PS50206">
    <property type="entry name" value="RHODANESE_3"/>
    <property type="match status" value="1"/>
</dbReference>
<proteinExistence type="predicted"/>
<evidence type="ECO:0000313" key="2">
    <source>
        <dbReference type="EMBL" id="MFC4872455.1"/>
    </source>
</evidence>
<evidence type="ECO:0000313" key="3">
    <source>
        <dbReference type="Proteomes" id="UP001595818"/>
    </source>
</evidence>
<keyword evidence="3" id="KW-1185">Reference proteome</keyword>
<dbReference type="PROSITE" id="PS51257">
    <property type="entry name" value="PROKAR_LIPOPROTEIN"/>
    <property type="match status" value="1"/>
</dbReference>
<evidence type="ECO:0000259" key="1">
    <source>
        <dbReference type="PROSITE" id="PS50206"/>
    </source>
</evidence>
<dbReference type="CDD" id="cd08589">
    <property type="entry name" value="PI-PLCc_SaPLC1_like"/>
    <property type="match status" value="1"/>
</dbReference>
<dbReference type="PANTHER" id="PTHR43031:SF1">
    <property type="entry name" value="PYRIDINE NUCLEOTIDE-DISULPHIDE OXIDOREDUCTASE"/>
    <property type="match status" value="1"/>
</dbReference>
<accession>A0ABV9T170</accession>
<dbReference type="PANTHER" id="PTHR43031">
    <property type="entry name" value="FAD-DEPENDENT OXIDOREDUCTASE"/>
    <property type="match status" value="1"/>
</dbReference>
<dbReference type="EC" id="3.1.4.11" evidence="2"/>
<reference evidence="3" key="1">
    <citation type="journal article" date="2019" name="Int. J. Syst. Evol. Microbiol.">
        <title>The Global Catalogue of Microorganisms (GCM) 10K type strain sequencing project: providing services to taxonomists for standard genome sequencing and annotation.</title>
        <authorList>
            <consortium name="The Broad Institute Genomics Platform"/>
            <consortium name="The Broad Institute Genome Sequencing Center for Infectious Disease"/>
            <person name="Wu L."/>
            <person name="Ma J."/>
        </authorList>
    </citation>
    <scope>NUCLEOTIDE SEQUENCE [LARGE SCALE GENOMIC DNA]</scope>
    <source>
        <strain evidence="3">CGMCC 4.7466</strain>
    </source>
</reference>
<keyword evidence="2" id="KW-0378">Hydrolase</keyword>
<dbReference type="InterPro" id="IPR001763">
    <property type="entry name" value="Rhodanese-like_dom"/>
</dbReference>
<gene>
    <name evidence="2" type="ORF">ACFPFU_12220</name>
</gene>